<proteinExistence type="predicted"/>
<dbReference type="InterPro" id="IPR050678">
    <property type="entry name" value="DNA_Partitioning_ATPase"/>
</dbReference>
<evidence type="ECO:0000313" key="3">
    <source>
        <dbReference type="Proteomes" id="UP000292423"/>
    </source>
</evidence>
<protein>
    <submittedName>
        <fullName evidence="2">Chromosome partitioning protein</fullName>
    </submittedName>
</protein>
<accession>A0A4Q7YN43</accession>
<gene>
    <name evidence="2" type="ORF">EV700_2355</name>
</gene>
<dbReference type="CDD" id="cd02042">
    <property type="entry name" value="ParAB_family"/>
    <property type="match status" value="1"/>
</dbReference>
<dbReference type="Proteomes" id="UP000292423">
    <property type="component" value="Unassembled WGS sequence"/>
</dbReference>
<name>A0A4Q7YN43_9GAMM</name>
<dbReference type="Pfam" id="PF13614">
    <property type="entry name" value="AAA_31"/>
    <property type="match status" value="1"/>
</dbReference>
<sequence length="251" mass="28464">MKVLACYSMKGGVGKTATAVNVAWMAANAGMKTLLIDLDPQGASSYYFKVKPAKKDWSERFFKAYEHLLEHIKHSEFDGLDVIPAHLGFRQFDVLLDALGKRKSRLDNILKGLKDEYELVILDCPPTIGNLAESIFNASDYILAPVIPTTLSERTFDQLNAFFEEHDYPKQKLVPFFSMVQAQKALHRHTMETLRARSDRFLYSAIPFTSDIEKMGEHQTPVMLFAPNGKGAKAFATLWVELQPLLREFED</sequence>
<dbReference type="PANTHER" id="PTHR13696">
    <property type="entry name" value="P-LOOP CONTAINING NUCLEOSIDE TRIPHOSPHATE HYDROLASE"/>
    <property type="match status" value="1"/>
</dbReference>
<reference evidence="2 3" key="1">
    <citation type="submission" date="2019-02" db="EMBL/GenBank/DDBJ databases">
        <title>Genomic Encyclopedia of Type Strains, Phase IV (KMG-IV): sequencing the most valuable type-strain genomes for metagenomic binning, comparative biology and taxonomic classification.</title>
        <authorList>
            <person name="Goeker M."/>
        </authorList>
    </citation>
    <scope>NUCLEOTIDE SEQUENCE [LARGE SCALE GENOMIC DNA]</scope>
    <source>
        <strain evidence="2 3">DSM 105135</strain>
    </source>
</reference>
<dbReference type="Gene3D" id="3.40.50.300">
    <property type="entry name" value="P-loop containing nucleotide triphosphate hydrolases"/>
    <property type="match status" value="1"/>
</dbReference>
<dbReference type="AlphaFoldDB" id="A0A4Q7YN43"/>
<comment type="caution">
    <text evidence="2">The sequence shown here is derived from an EMBL/GenBank/DDBJ whole genome shotgun (WGS) entry which is preliminary data.</text>
</comment>
<dbReference type="SUPFAM" id="SSF52540">
    <property type="entry name" value="P-loop containing nucleoside triphosphate hydrolases"/>
    <property type="match status" value="1"/>
</dbReference>
<organism evidence="2 3">
    <name type="scientific">Fluviicoccus keumensis</name>
    <dbReference type="NCBI Taxonomy" id="1435465"/>
    <lineage>
        <taxon>Bacteria</taxon>
        <taxon>Pseudomonadati</taxon>
        <taxon>Pseudomonadota</taxon>
        <taxon>Gammaproteobacteria</taxon>
        <taxon>Moraxellales</taxon>
        <taxon>Moraxellaceae</taxon>
        <taxon>Fluviicoccus</taxon>
    </lineage>
</organism>
<dbReference type="InterPro" id="IPR027417">
    <property type="entry name" value="P-loop_NTPase"/>
</dbReference>
<dbReference type="InterPro" id="IPR025669">
    <property type="entry name" value="AAA_dom"/>
</dbReference>
<keyword evidence="3" id="KW-1185">Reference proteome</keyword>
<dbReference type="RefSeq" id="WP_130413991.1">
    <property type="nucleotide sequence ID" value="NZ_SHKX01000013.1"/>
</dbReference>
<evidence type="ECO:0000313" key="2">
    <source>
        <dbReference type="EMBL" id="RZU38424.1"/>
    </source>
</evidence>
<evidence type="ECO:0000259" key="1">
    <source>
        <dbReference type="Pfam" id="PF13614"/>
    </source>
</evidence>
<feature type="domain" description="AAA" evidence="1">
    <location>
        <begin position="1"/>
        <end position="164"/>
    </location>
</feature>
<dbReference type="OrthoDB" id="5288747at2"/>
<dbReference type="PANTHER" id="PTHR13696:SF52">
    <property type="entry name" value="PARA FAMILY PROTEIN CT_582"/>
    <property type="match status" value="1"/>
</dbReference>
<dbReference type="EMBL" id="SHKX01000013">
    <property type="protein sequence ID" value="RZU38424.1"/>
    <property type="molecule type" value="Genomic_DNA"/>
</dbReference>